<sequence length="220" mass="24585">MTGVLDLKTTFPFISILGIDLRKEFEEACTLQSIKQGTQLTDSGASCRFMTFVLAGRIKIFKLSHEGREITLFRVTSGECCIMSAACILSGKPFPAIAVAEEPITAITLPGGFFADFFSRSLVLQQYVMGMFADRFEAMSMLLEEVAFNRMDNRLAKFLLQKHHQGKLTTTHEAIALEMGTAREVVSRLLNDFQKKGYVQLSRGELFIKSFEALSQLSEN</sequence>
<dbReference type="InterPro" id="IPR014710">
    <property type="entry name" value="RmlC-like_jellyroll"/>
</dbReference>
<evidence type="ECO:0000313" key="5">
    <source>
        <dbReference type="EMBL" id="SBW10695.1"/>
    </source>
</evidence>
<dbReference type="PANTHER" id="PTHR24567:SF74">
    <property type="entry name" value="HTH-TYPE TRANSCRIPTIONAL REGULATOR ARCR"/>
    <property type="match status" value="1"/>
</dbReference>
<dbReference type="InterPro" id="IPR018490">
    <property type="entry name" value="cNMP-bd_dom_sf"/>
</dbReference>
<dbReference type="AlphaFoldDB" id="A0A212KGL7"/>
<keyword evidence="1" id="KW-0805">Transcription regulation</keyword>
<organism evidence="5">
    <name type="scientific">uncultured delta proteobacterium</name>
    <dbReference type="NCBI Taxonomy" id="34034"/>
    <lineage>
        <taxon>Bacteria</taxon>
        <taxon>Deltaproteobacteria</taxon>
        <taxon>environmental samples</taxon>
    </lineage>
</organism>
<dbReference type="EMBL" id="FLUQ01000006">
    <property type="protein sequence ID" value="SBW10695.1"/>
    <property type="molecule type" value="Genomic_DNA"/>
</dbReference>
<accession>A0A212KGL7</accession>
<dbReference type="Pfam" id="PF00027">
    <property type="entry name" value="cNMP_binding"/>
    <property type="match status" value="1"/>
</dbReference>
<keyword evidence="2" id="KW-0238">DNA-binding</keyword>
<reference evidence="5" key="1">
    <citation type="submission" date="2016-04" db="EMBL/GenBank/DDBJ databases">
        <authorList>
            <person name="Evans L.H."/>
            <person name="Alamgir A."/>
            <person name="Owens N."/>
            <person name="Weber N.D."/>
            <person name="Virtaneva K."/>
            <person name="Barbian K."/>
            <person name="Babar A."/>
            <person name="Rosenke K."/>
        </authorList>
    </citation>
    <scope>NUCLEOTIDE SEQUENCE</scope>
    <source>
        <strain evidence="5">86</strain>
    </source>
</reference>
<dbReference type="PANTHER" id="PTHR24567">
    <property type="entry name" value="CRP FAMILY TRANSCRIPTIONAL REGULATORY PROTEIN"/>
    <property type="match status" value="1"/>
</dbReference>
<feature type="domain" description="HTH crp-type" evidence="4">
    <location>
        <begin position="149"/>
        <end position="212"/>
    </location>
</feature>
<protein>
    <submittedName>
        <fullName evidence="5">Putative Transcriptional regulator, Crp/Fnr family</fullName>
    </submittedName>
</protein>
<dbReference type="GO" id="GO:0003677">
    <property type="term" value="F:DNA binding"/>
    <property type="evidence" value="ECO:0007669"/>
    <property type="project" value="UniProtKB-KW"/>
</dbReference>
<dbReference type="InterPro" id="IPR012318">
    <property type="entry name" value="HTH_CRP"/>
</dbReference>
<proteinExistence type="predicted"/>
<dbReference type="CDD" id="cd00038">
    <property type="entry name" value="CAP_ED"/>
    <property type="match status" value="1"/>
</dbReference>
<dbReference type="InterPro" id="IPR036390">
    <property type="entry name" value="WH_DNA-bd_sf"/>
</dbReference>
<dbReference type="Gene3D" id="1.10.10.10">
    <property type="entry name" value="Winged helix-like DNA-binding domain superfamily/Winged helix DNA-binding domain"/>
    <property type="match status" value="1"/>
</dbReference>
<gene>
    <name evidence="5" type="ORF">KL86DPRO_60259</name>
</gene>
<evidence type="ECO:0000259" key="4">
    <source>
        <dbReference type="PROSITE" id="PS51063"/>
    </source>
</evidence>
<dbReference type="Pfam" id="PF13545">
    <property type="entry name" value="HTH_Crp_2"/>
    <property type="match status" value="1"/>
</dbReference>
<evidence type="ECO:0000256" key="1">
    <source>
        <dbReference type="ARBA" id="ARBA00023015"/>
    </source>
</evidence>
<name>A0A212KGL7_9DELT</name>
<evidence type="ECO:0000256" key="3">
    <source>
        <dbReference type="ARBA" id="ARBA00023163"/>
    </source>
</evidence>
<dbReference type="InterPro" id="IPR036388">
    <property type="entry name" value="WH-like_DNA-bd_sf"/>
</dbReference>
<dbReference type="Gene3D" id="2.60.120.10">
    <property type="entry name" value="Jelly Rolls"/>
    <property type="match status" value="1"/>
</dbReference>
<dbReference type="GO" id="GO:0003700">
    <property type="term" value="F:DNA-binding transcription factor activity"/>
    <property type="evidence" value="ECO:0007669"/>
    <property type="project" value="TreeGrafter"/>
</dbReference>
<dbReference type="InterPro" id="IPR000595">
    <property type="entry name" value="cNMP-bd_dom"/>
</dbReference>
<dbReference type="SUPFAM" id="SSF51206">
    <property type="entry name" value="cAMP-binding domain-like"/>
    <property type="match status" value="1"/>
</dbReference>
<evidence type="ECO:0000256" key="2">
    <source>
        <dbReference type="ARBA" id="ARBA00023125"/>
    </source>
</evidence>
<dbReference type="PROSITE" id="PS51063">
    <property type="entry name" value="HTH_CRP_2"/>
    <property type="match status" value="1"/>
</dbReference>
<dbReference type="InterPro" id="IPR050397">
    <property type="entry name" value="Env_Response_Regulators"/>
</dbReference>
<dbReference type="GO" id="GO:0005829">
    <property type="term" value="C:cytosol"/>
    <property type="evidence" value="ECO:0007669"/>
    <property type="project" value="TreeGrafter"/>
</dbReference>
<dbReference type="SUPFAM" id="SSF46785">
    <property type="entry name" value="Winged helix' DNA-binding domain"/>
    <property type="match status" value="1"/>
</dbReference>
<keyword evidence="3" id="KW-0804">Transcription</keyword>